<name>A0A849C052_9NOCA</name>
<dbReference type="EMBL" id="JABELX010000004">
    <property type="protein sequence ID" value="NNH70978.1"/>
    <property type="molecule type" value="Genomic_DNA"/>
</dbReference>
<protein>
    <submittedName>
        <fullName evidence="1">Uncharacterized protein</fullName>
    </submittedName>
</protein>
<accession>A0A849C052</accession>
<organism evidence="1 2">
    <name type="scientific">Nocardia uniformis</name>
    <dbReference type="NCBI Taxonomy" id="53432"/>
    <lineage>
        <taxon>Bacteria</taxon>
        <taxon>Bacillati</taxon>
        <taxon>Actinomycetota</taxon>
        <taxon>Actinomycetes</taxon>
        <taxon>Mycobacteriales</taxon>
        <taxon>Nocardiaceae</taxon>
        <taxon>Nocardia</taxon>
    </lineage>
</organism>
<reference evidence="1 2" key="1">
    <citation type="submission" date="2020-05" db="EMBL/GenBank/DDBJ databases">
        <title>MicrobeNet Type strains.</title>
        <authorList>
            <person name="Nicholson A.C."/>
        </authorList>
    </citation>
    <scope>NUCLEOTIDE SEQUENCE [LARGE SCALE GENOMIC DNA]</scope>
    <source>
        <strain evidence="1 2">JCM 3224</strain>
    </source>
</reference>
<evidence type="ECO:0000313" key="1">
    <source>
        <dbReference type="EMBL" id="NNH70978.1"/>
    </source>
</evidence>
<sequence>MTEVTFDSDSGFNSPVYWYKKTAQAPGSRETADPDEVEVPLADIVASSRVRSGLPIPAVPQLPEWQHAAHRQRTSFHGVSAVDGGGRLNGRRLLDVLGWKPGDPLQAHLRDGLIVFGPGEPARFHLRRDGNLRIPAGLCHVTGVLPGDRVLMTADTHHRRLIVFPQHVLDAMVIRQLTVEEDGAAK</sequence>
<dbReference type="RefSeq" id="WP_170264220.1">
    <property type="nucleotide sequence ID" value="NZ_JABELX010000004.1"/>
</dbReference>
<dbReference type="AlphaFoldDB" id="A0A849C052"/>
<proteinExistence type="predicted"/>
<evidence type="ECO:0000313" key="2">
    <source>
        <dbReference type="Proteomes" id="UP000586827"/>
    </source>
</evidence>
<comment type="caution">
    <text evidence="1">The sequence shown here is derived from an EMBL/GenBank/DDBJ whole genome shotgun (WGS) entry which is preliminary data.</text>
</comment>
<gene>
    <name evidence="1" type="ORF">HLB23_14085</name>
</gene>
<dbReference type="Proteomes" id="UP000586827">
    <property type="component" value="Unassembled WGS sequence"/>
</dbReference>
<keyword evidence="2" id="KW-1185">Reference proteome</keyword>